<feature type="domain" description="HTH cro/C1-type" evidence="1">
    <location>
        <begin position="13"/>
        <end position="67"/>
    </location>
</feature>
<sequence>MSDKWSKKLGAIIKEYREANNLPLRKIAANLDLDQSTLSKIEKGDRKGNIEMIPTVANLFNLDYEGLQVDILSDKLIEENEEYPLFKEALEEALNKLKHK</sequence>
<proteinExistence type="predicted"/>
<dbReference type="InterPro" id="IPR010982">
    <property type="entry name" value="Lambda_DNA-bd_dom_sf"/>
</dbReference>
<dbReference type="Pfam" id="PF01381">
    <property type="entry name" value="HTH_3"/>
    <property type="match status" value="1"/>
</dbReference>
<organism evidence="2 3">
    <name type="scientific">Salegentibacter chungangensis</name>
    <dbReference type="NCBI Taxonomy" id="1335724"/>
    <lineage>
        <taxon>Bacteria</taxon>
        <taxon>Pseudomonadati</taxon>
        <taxon>Bacteroidota</taxon>
        <taxon>Flavobacteriia</taxon>
        <taxon>Flavobacteriales</taxon>
        <taxon>Flavobacteriaceae</taxon>
        <taxon>Salegentibacter</taxon>
    </lineage>
</organism>
<accession>A0ABW3NUB8</accession>
<dbReference type="EMBL" id="JBHTLI010000002">
    <property type="protein sequence ID" value="MFD1096245.1"/>
    <property type="molecule type" value="Genomic_DNA"/>
</dbReference>
<evidence type="ECO:0000259" key="1">
    <source>
        <dbReference type="PROSITE" id="PS50943"/>
    </source>
</evidence>
<gene>
    <name evidence="2" type="ORF">ACFQ3Q_10835</name>
</gene>
<protein>
    <submittedName>
        <fullName evidence="2">Helix-turn-helix domain-containing protein</fullName>
    </submittedName>
</protein>
<dbReference type="PROSITE" id="PS50943">
    <property type="entry name" value="HTH_CROC1"/>
    <property type="match status" value="1"/>
</dbReference>
<comment type="caution">
    <text evidence="2">The sequence shown here is derived from an EMBL/GenBank/DDBJ whole genome shotgun (WGS) entry which is preliminary data.</text>
</comment>
<dbReference type="RefSeq" id="WP_380745701.1">
    <property type="nucleotide sequence ID" value="NZ_JBHTLI010000002.1"/>
</dbReference>
<dbReference type="SUPFAM" id="SSF47413">
    <property type="entry name" value="lambda repressor-like DNA-binding domains"/>
    <property type="match status" value="1"/>
</dbReference>
<keyword evidence="3" id="KW-1185">Reference proteome</keyword>
<dbReference type="Gene3D" id="1.10.260.40">
    <property type="entry name" value="lambda repressor-like DNA-binding domains"/>
    <property type="match status" value="1"/>
</dbReference>
<evidence type="ECO:0000313" key="2">
    <source>
        <dbReference type="EMBL" id="MFD1096245.1"/>
    </source>
</evidence>
<name>A0ABW3NUB8_9FLAO</name>
<evidence type="ECO:0000313" key="3">
    <source>
        <dbReference type="Proteomes" id="UP001597131"/>
    </source>
</evidence>
<dbReference type="InterPro" id="IPR001387">
    <property type="entry name" value="Cro/C1-type_HTH"/>
</dbReference>
<dbReference type="SMART" id="SM00530">
    <property type="entry name" value="HTH_XRE"/>
    <property type="match status" value="1"/>
</dbReference>
<dbReference type="CDD" id="cd00093">
    <property type="entry name" value="HTH_XRE"/>
    <property type="match status" value="1"/>
</dbReference>
<dbReference type="Proteomes" id="UP001597131">
    <property type="component" value="Unassembled WGS sequence"/>
</dbReference>
<reference evidence="3" key="1">
    <citation type="journal article" date="2019" name="Int. J. Syst. Evol. Microbiol.">
        <title>The Global Catalogue of Microorganisms (GCM) 10K type strain sequencing project: providing services to taxonomists for standard genome sequencing and annotation.</title>
        <authorList>
            <consortium name="The Broad Institute Genomics Platform"/>
            <consortium name="The Broad Institute Genome Sequencing Center for Infectious Disease"/>
            <person name="Wu L."/>
            <person name="Ma J."/>
        </authorList>
    </citation>
    <scope>NUCLEOTIDE SEQUENCE [LARGE SCALE GENOMIC DNA]</scope>
    <source>
        <strain evidence="3">CCUG 64793</strain>
    </source>
</reference>